<feature type="region of interest" description="Disordered" evidence="1">
    <location>
        <begin position="61"/>
        <end position="147"/>
    </location>
</feature>
<evidence type="ECO:0000313" key="3">
    <source>
        <dbReference type="Proteomes" id="UP000069940"/>
    </source>
</evidence>
<evidence type="ECO:0000313" key="2">
    <source>
        <dbReference type="EnsemblMetazoa" id="AALFPA23_007561.P10078"/>
    </source>
</evidence>
<feature type="region of interest" description="Disordered" evidence="1">
    <location>
        <begin position="230"/>
        <end position="268"/>
    </location>
</feature>
<protein>
    <recommendedName>
        <fullName evidence="4">Secreted protein</fullName>
    </recommendedName>
</protein>
<sequence length="303" mass="33619">MSDPLVEKATQIVLAMASALLLHDSETVRELYDGINQSLRGQPISDSAMDRMEQSGVIHMHDHSSARHGDSSSDDFQDSGTVYTSSSSSRPSQPRSYSASTPMIDRSSQRKPPIIPFDIYVDPDSEDFSENHAGSPMVDRTSQRKPPNQVPFNIYVDSEPDLASSPMVARTSQRQPSKQAPFEIYVDSDPEESYRSFQAPLAPVRLADLKVPPPETPSFKTLPYVSPGRQYLTVPEPHHMRNPNLSGGQSPRSPRRRTEPPADNLDESINTLVQRIHRQAEVMLARERSISSGGRGSNTPRRG</sequence>
<keyword evidence="3" id="KW-1185">Reference proteome</keyword>
<dbReference type="Proteomes" id="UP000069940">
    <property type="component" value="Unassembled WGS sequence"/>
</dbReference>
<name>A0ABM1YBB6_AEDAL</name>
<proteinExistence type="predicted"/>
<feature type="region of interest" description="Disordered" evidence="1">
    <location>
        <begin position="284"/>
        <end position="303"/>
    </location>
</feature>
<evidence type="ECO:0000256" key="1">
    <source>
        <dbReference type="SAM" id="MobiDB-lite"/>
    </source>
</evidence>
<reference evidence="3" key="1">
    <citation type="journal article" date="2015" name="Proc. Natl. Acad. Sci. U.S.A.">
        <title>Genome sequence of the Asian Tiger mosquito, Aedes albopictus, reveals insights into its biology, genetics, and evolution.</title>
        <authorList>
            <person name="Chen X.G."/>
            <person name="Jiang X."/>
            <person name="Gu J."/>
            <person name="Xu M."/>
            <person name="Wu Y."/>
            <person name="Deng Y."/>
            <person name="Zhang C."/>
            <person name="Bonizzoni M."/>
            <person name="Dermauw W."/>
            <person name="Vontas J."/>
            <person name="Armbruster P."/>
            <person name="Huang X."/>
            <person name="Yang Y."/>
            <person name="Zhang H."/>
            <person name="He W."/>
            <person name="Peng H."/>
            <person name="Liu Y."/>
            <person name="Wu K."/>
            <person name="Chen J."/>
            <person name="Lirakis M."/>
            <person name="Topalis P."/>
            <person name="Van Leeuwen T."/>
            <person name="Hall A.B."/>
            <person name="Jiang X."/>
            <person name="Thorpe C."/>
            <person name="Mueller R.L."/>
            <person name="Sun C."/>
            <person name="Waterhouse R.M."/>
            <person name="Yan G."/>
            <person name="Tu Z.J."/>
            <person name="Fang X."/>
            <person name="James A.A."/>
        </authorList>
    </citation>
    <scope>NUCLEOTIDE SEQUENCE [LARGE SCALE GENOMIC DNA]</scope>
    <source>
        <strain evidence="3">Foshan</strain>
    </source>
</reference>
<feature type="compositionally biased region" description="Basic and acidic residues" evidence="1">
    <location>
        <begin position="61"/>
        <end position="71"/>
    </location>
</feature>
<reference evidence="2" key="2">
    <citation type="submission" date="2025-05" db="UniProtKB">
        <authorList>
            <consortium name="EnsemblMetazoa"/>
        </authorList>
    </citation>
    <scope>IDENTIFICATION</scope>
    <source>
        <strain evidence="2">Foshan</strain>
    </source>
</reference>
<dbReference type="EnsemblMetazoa" id="AALFPA23_007561.R10078">
    <property type="protein sequence ID" value="AALFPA23_007561.P10078"/>
    <property type="gene ID" value="AALFPA23_007561"/>
</dbReference>
<evidence type="ECO:0008006" key="4">
    <source>
        <dbReference type="Google" id="ProtNLM"/>
    </source>
</evidence>
<dbReference type="RefSeq" id="XP_019558556.3">
    <property type="nucleotide sequence ID" value="XM_019703011.3"/>
</dbReference>
<accession>A0ABM1YBB6</accession>
<feature type="compositionally biased region" description="Low complexity" evidence="1">
    <location>
        <begin position="78"/>
        <end position="100"/>
    </location>
</feature>
<dbReference type="GeneID" id="109427457"/>
<organism evidence="2 3">
    <name type="scientific">Aedes albopictus</name>
    <name type="common">Asian tiger mosquito</name>
    <name type="synonym">Stegomyia albopicta</name>
    <dbReference type="NCBI Taxonomy" id="7160"/>
    <lineage>
        <taxon>Eukaryota</taxon>
        <taxon>Metazoa</taxon>
        <taxon>Ecdysozoa</taxon>
        <taxon>Arthropoda</taxon>
        <taxon>Hexapoda</taxon>
        <taxon>Insecta</taxon>
        <taxon>Pterygota</taxon>
        <taxon>Neoptera</taxon>
        <taxon>Endopterygota</taxon>
        <taxon>Diptera</taxon>
        <taxon>Nematocera</taxon>
        <taxon>Culicoidea</taxon>
        <taxon>Culicidae</taxon>
        <taxon>Culicinae</taxon>
        <taxon>Aedini</taxon>
        <taxon>Aedes</taxon>
        <taxon>Stegomyia</taxon>
    </lineage>
</organism>